<reference evidence="2 3" key="1">
    <citation type="submission" date="2014-11" db="EMBL/GenBank/DDBJ databases">
        <title>Draft Genome Sequence of Brevibacterium linens AE038-8.</title>
        <authorList>
            <person name="Maizel D."/>
            <person name="Utturkar S.M."/>
            <person name="Brown S.D."/>
            <person name="Ferrero M."/>
            <person name="Rosen B.P."/>
        </authorList>
    </citation>
    <scope>NUCLEOTIDE SEQUENCE [LARGE SCALE GENOMIC DNA]</scope>
    <source>
        <strain evidence="2 3">AE038-8</strain>
    </source>
</reference>
<gene>
    <name evidence="2" type="ORF">AE0388_0073</name>
</gene>
<feature type="region of interest" description="Disordered" evidence="1">
    <location>
        <begin position="1"/>
        <end position="38"/>
    </location>
</feature>
<accession>A0A0B9ALH5</accession>
<evidence type="ECO:0000313" key="2">
    <source>
        <dbReference type="EMBL" id="KHS51604.1"/>
    </source>
</evidence>
<name>A0A0B9ALH5_BRELN</name>
<evidence type="ECO:0000256" key="1">
    <source>
        <dbReference type="SAM" id="MobiDB-lite"/>
    </source>
</evidence>
<dbReference type="EMBL" id="JTJZ01000021">
    <property type="protein sequence ID" value="KHS51604.1"/>
    <property type="molecule type" value="Genomic_DNA"/>
</dbReference>
<dbReference type="Proteomes" id="UP000031488">
    <property type="component" value="Unassembled WGS sequence"/>
</dbReference>
<feature type="compositionally biased region" description="Basic and acidic residues" evidence="1">
    <location>
        <begin position="27"/>
        <end position="38"/>
    </location>
</feature>
<protein>
    <submittedName>
        <fullName evidence="2">Uncharacterized protein</fullName>
    </submittedName>
</protein>
<comment type="caution">
    <text evidence="2">The sequence shown here is derived from an EMBL/GenBank/DDBJ whole genome shotgun (WGS) entry which is preliminary data.</text>
</comment>
<organism evidence="2 3">
    <name type="scientific">Brevibacterium linens</name>
    <dbReference type="NCBI Taxonomy" id="1703"/>
    <lineage>
        <taxon>Bacteria</taxon>
        <taxon>Bacillati</taxon>
        <taxon>Actinomycetota</taxon>
        <taxon>Actinomycetes</taxon>
        <taxon>Micrococcales</taxon>
        <taxon>Brevibacteriaceae</taxon>
        <taxon>Brevibacterium</taxon>
    </lineage>
</organism>
<feature type="compositionally biased region" description="Polar residues" evidence="1">
    <location>
        <begin position="16"/>
        <end position="25"/>
    </location>
</feature>
<evidence type="ECO:0000313" key="3">
    <source>
        <dbReference type="Proteomes" id="UP000031488"/>
    </source>
</evidence>
<sequence>MGQSGLVNHRHARIRTSPQSEQPRSYCSEEVRRMTDSM</sequence>
<dbReference type="AlphaFoldDB" id="A0A0B9ALH5"/>
<keyword evidence="3" id="KW-1185">Reference proteome</keyword>
<proteinExistence type="predicted"/>